<evidence type="ECO:0000313" key="2">
    <source>
        <dbReference type="Proteomes" id="UP001344658"/>
    </source>
</evidence>
<reference evidence="1 2" key="1">
    <citation type="submission" date="2023-12" db="EMBL/GenBank/DDBJ databases">
        <title>Streptomyces sp. V4-01.</title>
        <authorList>
            <person name="Somphong A."/>
            <person name="Phongsopitanun W."/>
        </authorList>
    </citation>
    <scope>NUCLEOTIDE SEQUENCE [LARGE SCALE GENOMIC DNA]</scope>
    <source>
        <strain evidence="1 2">V4-01</strain>
    </source>
</reference>
<dbReference type="Proteomes" id="UP001344658">
    <property type="component" value="Unassembled WGS sequence"/>
</dbReference>
<accession>A0ABU7PDK2</accession>
<keyword evidence="2" id="KW-1185">Reference proteome</keyword>
<sequence length="74" mass="7950">MEYPERYELVFEEPAANEGDTVVVHRTGTSGAGGSPVYEDDTGIVRAEINADGEIRMMASGGHQVLAEPRAVRS</sequence>
<protein>
    <submittedName>
        <fullName evidence="1">DUF6296 family protein</fullName>
    </submittedName>
</protein>
<evidence type="ECO:0000313" key="1">
    <source>
        <dbReference type="EMBL" id="MEE4543763.1"/>
    </source>
</evidence>
<gene>
    <name evidence="1" type="ORF">V2S66_17525</name>
</gene>
<proteinExistence type="predicted"/>
<feature type="non-terminal residue" evidence="1">
    <location>
        <position position="74"/>
    </location>
</feature>
<comment type="caution">
    <text evidence="1">The sequence shown here is derived from an EMBL/GenBank/DDBJ whole genome shotgun (WGS) entry which is preliminary data.</text>
</comment>
<dbReference type="Pfam" id="PF19813">
    <property type="entry name" value="DUF6296"/>
    <property type="match status" value="1"/>
</dbReference>
<name>A0ABU7PDK2_9ACTN</name>
<dbReference type="RefSeq" id="WP_330796493.1">
    <property type="nucleotide sequence ID" value="NZ_JAZEWV010000013.1"/>
</dbReference>
<dbReference type="EMBL" id="JAZEWV010000013">
    <property type="protein sequence ID" value="MEE4543763.1"/>
    <property type="molecule type" value="Genomic_DNA"/>
</dbReference>
<organism evidence="1 2">
    <name type="scientific">Actinacidiphila polyblastidii</name>
    <dbReference type="NCBI Taxonomy" id="3110430"/>
    <lineage>
        <taxon>Bacteria</taxon>
        <taxon>Bacillati</taxon>
        <taxon>Actinomycetota</taxon>
        <taxon>Actinomycetes</taxon>
        <taxon>Kitasatosporales</taxon>
        <taxon>Streptomycetaceae</taxon>
        <taxon>Actinacidiphila</taxon>
    </lineage>
</organism>
<dbReference type="InterPro" id="IPR046263">
    <property type="entry name" value="DUF6296"/>
</dbReference>